<feature type="region of interest" description="Disordered" evidence="1">
    <location>
        <begin position="24"/>
        <end position="54"/>
    </location>
</feature>
<dbReference type="EMBL" id="OZ034822">
    <property type="protein sequence ID" value="CAL1411172.1"/>
    <property type="molecule type" value="Genomic_DNA"/>
</dbReference>
<dbReference type="Proteomes" id="UP001497516">
    <property type="component" value="Chromosome 9"/>
</dbReference>
<accession>A0AAV2GLQ1</accession>
<reference evidence="2 3" key="1">
    <citation type="submission" date="2024-04" db="EMBL/GenBank/DDBJ databases">
        <authorList>
            <person name="Fracassetti M."/>
        </authorList>
    </citation>
    <scope>NUCLEOTIDE SEQUENCE [LARGE SCALE GENOMIC DNA]</scope>
</reference>
<name>A0AAV2GLQ1_9ROSI</name>
<feature type="compositionally biased region" description="Basic and acidic residues" evidence="1">
    <location>
        <begin position="27"/>
        <end position="41"/>
    </location>
</feature>
<evidence type="ECO:0000313" key="2">
    <source>
        <dbReference type="EMBL" id="CAL1411172.1"/>
    </source>
</evidence>
<protein>
    <submittedName>
        <fullName evidence="2">Uncharacterized protein</fullName>
    </submittedName>
</protein>
<organism evidence="2 3">
    <name type="scientific">Linum trigynum</name>
    <dbReference type="NCBI Taxonomy" id="586398"/>
    <lineage>
        <taxon>Eukaryota</taxon>
        <taxon>Viridiplantae</taxon>
        <taxon>Streptophyta</taxon>
        <taxon>Embryophyta</taxon>
        <taxon>Tracheophyta</taxon>
        <taxon>Spermatophyta</taxon>
        <taxon>Magnoliopsida</taxon>
        <taxon>eudicotyledons</taxon>
        <taxon>Gunneridae</taxon>
        <taxon>Pentapetalae</taxon>
        <taxon>rosids</taxon>
        <taxon>fabids</taxon>
        <taxon>Malpighiales</taxon>
        <taxon>Linaceae</taxon>
        <taxon>Linum</taxon>
    </lineage>
</organism>
<keyword evidence="3" id="KW-1185">Reference proteome</keyword>
<sequence length="134" mass="15712">MMVRKYMIPFLTYVEVEDEAASKATKSRFEEHTEDLETPHSDDDEDRMFGDVTGISDDELEEVEEIRKNVKEVKERLKKGISLTYLDSQFDPDNEQRNLHKDHGNDDGSEEGFRSMRWVHMMIQIVKMTLLIAV</sequence>
<evidence type="ECO:0000256" key="1">
    <source>
        <dbReference type="SAM" id="MobiDB-lite"/>
    </source>
</evidence>
<feature type="region of interest" description="Disordered" evidence="1">
    <location>
        <begin position="88"/>
        <end position="110"/>
    </location>
</feature>
<gene>
    <name evidence="2" type="ORF">LTRI10_LOCUS50546</name>
</gene>
<dbReference type="AlphaFoldDB" id="A0AAV2GLQ1"/>
<feature type="compositionally biased region" description="Basic and acidic residues" evidence="1">
    <location>
        <begin position="94"/>
        <end position="110"/>
    </location>
</feature>
<proteinExistence type="predicted"/>
<evidence type="ECO:0000313" key="3">
    <source>
        <dbReference type="Proteomes" id="UP001497516"/>
    </source>
</evidence>